<proteinExistence type="predicted"/>
<accession>A0ABN7WKW9</accession>
<comment type="caution">
    <text evidence="1">The sequence shown here is derived from an EMBL/GenBank/DDBJ whole genome shotgun (WGS) entry which is preliminary data.</text>
</comment>
<evidence type="ECO:0000313" key="2">
    <source>
        <dbReference type="Proteomes" id="UP000789901"/>
    </source>
</evidence>
<organism evidence="1 2">
    <name type="scientific">Gigaspora margarita</name>
    <dbReference type="NCBI Taxonomy" id="4874"/>
    <lineage>
        <taxon>Eukaryota</taxon>
        <taxon>Fungi</taxon>
        <taxon>Fungi incertae sedis</taxon>
        <taxon>Mucoromycota</taxon>
        <taxon>Glomeromycotina</taxon>
        <taxon>Glomeromycetes</taxon>
        <taxon>Diversisporales</taxon>
        <taxon>Gigasporaceae</taxon>
        <taxon>Gigaspora</taxon>
    </lineage>
</organism>
<name>A0ABN7WKW9_GIGMA</name>
<dbReference type="EMBL" id="CAJVQB010049985">
    <property type="protein sequence ID" value="CAG8834709.1"/>
    <property type="molecule type" value="Genomic_DNA"/>
</dbReference>
<feature type="non-terminal residue" evidence="1">
    <location>
        <position position="1"/>
    </location>
</feature>
<protein>
    <submittedName>
        <fullName evidence="1">31930_t:CDS:1</fullName>
    </submittedName>
</protein>
<sequence>GAQATSHVELINSHIKAIICREHITLCELFNSLNSLIAGQDYYYDFISWKSSNPNVKPPNICDTMYMNVDAILKAFVVPNIIEKFMQDDDTIFVNDAFDYLLAHSFSIYKQAKNKIVEIWELHNEYQDKDLSAQLLVNLSTVFLSKLAEESLISTTILRTNDCANLFLIAGEISSTAHPSPIIAKKLIQKKRTYAETIGIVCKAINIAIEKDDSYVLKFLKEYIVQNDHSLVENTVSASSSSQRTNTFIECSEPNIISKLLPVKDTNPVKKTRRDRPPKSARYQLALESQKSKSQKKVPKSVCSPGTNTCGECSGKGHNRRWHLKHENKAYDFSIICEFCGGNGHRKELHNNGSIETNELDQVSSDESE</sequence>
<keyword evidence="2" id="KW-1185">Reference proteome</keyword>
<evidence type="ECO:0000313" key="1">
    <source>
        <dbReference type="EMBL" id="CAG8834709.1"/>
    </source>
</evidence>
<dbReference type="Proteomes" id="UP000789901">
    <property type="component" value="Unassembled WGS sequence"/>
</dbReference>
<reference evidence="1 2" key="1">
    <citation type="submission" date="2021-06" db="EMBL/GenBank/DDBJ databases">
        <authorList>
            <person name="Kallberg Y."/>
            <person name="Tangrot J."/>
            <person name="Rosling A."/>
        </authorList>
    </citation>
    <scope>NUCLEOTIDE SEQUENCE [LARGE SCALE GENOMIC DNA]</scope>
    <source>
        <strain evidence="1 2">120-4 pot B 10/14</strain>
    </source>
</reference>
<gene>
    <name evidence="1" type="ORF">GMARGA_LOCUS32201</name>
</gene>